<dbReference type="GO" id="GO:0044550">
    <property type="term" value="P:secondary metabolite biosynthetic process"/>
    <property type="evidence" value="ECO:0007669"/>
    <property type="project" value="TreeGrafter"/>
</dbReference>
<dbReference type="SUPFAM" id="SSF52777">
    <property type="entry name" value="CoA-dependent acyltransferases"/>
    <property type="match status" value="2"/>
</dbReference>
<dbReference type="Gene3D" id="1.10.1200.10">
    <property type="entry name" value="ACP-like"/>
    <property type="match status" value="1"/>
</dbReference>
<dbReference type="InterPro" id="IPR000873">
    <property type="entry name" value="AMP-dep_synth/lig_dom"/>
</dbReference>
<dbReference type="EMBL" id="ADNJ02000011">
    <property type="protein sequence ID" value="KHO10755.1"/>
    <property type="molecule type" value="Genomic_DNA"/>
</dbReference>
<dbReference type="SUPFAM" id="SSF56801">
    <property type="entry name" value="Acetyl-CoA synthetase-like"/>
    <property type="match status" value="1"/>
</dbReference>
<comment type="similarity">
    <text evidence="4">Belongs to the NRP synthetase family.</text>
</comment>
<evidence type="ECO:0000256" key="3">
    <source>
        <dbReference type="ARBA" id="ARBA00022598"/>
    </source>
</evidence>
<dbReference type="PROSITE" id="PS00012">
    <property type="entry name" value="PHOSPHOPANTETHEINE"/>
    <property type="match status" value="1"/>
</dbReference>
<reference evidence="6 7" key="1">
    <citation type="journal article" date="2011" name="PLoS Genet.">
        <title>Genome sequencing and comparative transcriptomics of the model entomopathogenic fungi Metarhizium anisopliae and M. acridum.</title>
        <authorList>
            <person name="Gao Q."/>
            <person name="Jin K."/>
            <person name="Ying S.H."/>
            <person name="Zhang Y."/>
            <person name="Xiao G."/>
            <person name="Shang Y."/>
            <person name="Duan Z."/>
            <person name="Hu X."/>
            <person name="Xie X.Q."/>
            <person name="Zhou G."/>
            <person name="Peng G."/>
            <person name="Luo Z."/>
            <person name="Huang W."/>
            <person name="Wang B."/>
            <person name="Fang W."/>
            <person name="Wang S."/>
            <person name="Zhong Y."/>
            <person name="Ma L.J."/>
            <person name="St Leger R.J."/>
            <person name="Zhao G.P."/>
            <person name="Pei Y."/>
            <person name="Feng M.G."/>
            <person name="Xia Y."/>
            <person name="Wang C."/>
        </authorList>
    </citation>
    <scope>NUCLEOTIDE SEQUENCE [LARGE SCALE GENOMIC DNA]</scope>
    <source>
        <strain evidence="7">ARSEF 23 / ATCC MYA-3075</strain>
    </source>
</reference>
<evidence type="ECO:0000313" key="7">
    <source>
        <dbReference type="Proteomes" id="UP000002498"/>
    </source>
</evidence>
<dbReference type="OrthoDB" id="416786at2759"/>
<dbReference type="Pfam" id="PF00668">
    <property type="entry name" value="Condensation"/>
    <property type="match status" value="1"/>
</dbReference>
<dbReference type="GO" id="GO:0031177">
    <property type="term" value="F:phosphopantetheine binding"/>
    <property type="evidence" value="ECO:0007669"/>
    <property type="project" value="TreeGrafter"/>
</dbReference>
<dbReference type="InterPro" id="IPR006162">
    <property type="entry name" value="Ppantetheine_attach_site"/>
</dbReference>
<evidence type="ECO:0000259" key="5">
    <source>
        <dbReference type="PROSITE" id="PS50075"/>
    </source>
</evidence>
<dbReference type="HOGENOM" id="CLU_329567_0_0_1"/>
<gene>
    <name evidence="6" type="ORF">MAA_11601</name>
</gene>
<sequence length="723" mass="80623">MTTPSILSALDPKDFANPEMIVVGGESIPSALLERWGPARKVFNSYGPSECTIGSTFCPLFIDQPITLGRPIPRMNVYILDEDLRPVPVSVPGEICLAGIQVTSGYLNQTMETEKRFIRNPFTKIGRLYRTGDRGCWTQGGDTEYIGRTDNLVKLSSALTGVCIIVSNGNLIGFVESADMETTQMIDQLSKLLPRHSLPSVILGMDRLPRTVNQKIDRKSLEQNAWQRNLKQHVEFETATEQIIARIWATVLSREYEQISALDDFVTLGGHSLLQIRASRELSTHFGRSIPLGLVINNPCLPWLAKAVDEYIVTAQERSSVACPFQLSRRLPSSNVALPLSYLEEEMFLWCLMTEHPSAMNVACVLHYPAKVSADRLRIAVDSAIKSYELLRLQYILVNGVPQTILSDQFRKTDIVVSTPVGVERGRKNANSQEVTSADLDYIDWANWSRIKSALHGDADRFWNTYLHARPASPFSVPDHIPTSGPGDFRDESLPSPALSSLSSLTSCSRNQLLLGSLALTIYALTEASDIVLGISFHNRNESGTEDVFGLLLDRVPILVLINEPNLSSTEEFFAHIRQSAESAMAHFASYQAIQKSLRKQGDTRHDPFFDSMVAYHSIDDSTGTREFLGGPLDLVLVRPRGGSKFRLMVELTEMQNGTISLCIEYRTTIFTDDYISRLQLTSVEVLSNISKMGPLETLYGIKSQSRAFTEKLQLYFLKSLNI</sequence>
<dbReference type="Pfam" id="PF00550">
    <property type="entry name" value="PP-binding"/>
    <property type="match status" value="1"/>
</dbReference>
<dbReference type="InterPro" id="IPR001242">
    <property type="entry name" value="Condensation_dom"/>
</dbReference>
<dbReference type="GO" id="GO:0016874">
    <property type="term" value="F:ligase activity"/>
    <property type="evidence" value="ECO:0007669"/>
    <property type="project" value="UniProtKB-KW"/>
</dbReference>
<proteinExistence type="inferred from homology"/>
<comment type="caution">
    <text evidence="6">The sequence shown here is derived from an EMBL/GenBank/DDBJ whole genome shotgun (WGS) entry which is preliminary data.</text>
</comment>
<dbReference type="KEGG" id="maj:MAA_11601"/>
<dbReference type="GO" id="GO:0005737">
    <property type="term" value="C:cytoplasm"/>
    <property type="evidence" value="ECO:0007669"/>
    <property type="project" value="TreeGrafter"/>
</dbReference>
<evidence type="ECO:0000256" key="4">
    <source>
        <dbReference type="ARBA" id="ARBA00029454"/>
    </source>
</evidence>
<feature type="domain" description="Carrier" evidence="5">
    <location>
        <begin position="235"/>
        <end position="312"/>
    </location>
</feature>
<protein>
    <recommendedName>
        <fullName evidence="5">Carrier domain-containing protein</fullName>
    </recommendedName>
</protein>
<dbReference type="GO" id="GO:0043041">
    <property type="term" value="P:amino acid activation for nonribosomal peptide biosynthetic process"/>
    <property type="evidence" value="ECO:0007669"/>
    <property type="project" value="TreeGrafter"/>
</dbReference>
<reference evidence="6 7" key="2">
    <citation type="journal article" date="2014" name="Proc. Natl. Acad. Sci. U.S.A.">
        <title>Trajectory and genomic determinants of fungal-pathogen speciation and host adaptation.</title>
        <authorList>
            <person name="Hu X."/>
            <person name="Xiao G."/>
            <person name="Zheng P."/>
            <person name="Shang Y."/>
            <person name="Su Y."/>
            <person name="Zhang X."/>
            <person name="Liu X."/>
            <person name="Zhan S."/>
            <person name="St Leger R.J."/>
            <person name="Wang C."/>
        </authorList>
    </citation>
    <scope>GENOME REANNOTATION</scope>
    <source>
        <strain evidence="7">ARSEF 23 / ATCC MYA-3075</strain>
    </source>
</reference>
<dbReference type="PANTHER" id="PTHR45527">
    <property type="entry name" value="NONRIBOSOMAL PEPTIDE SYNTHETASE"/>
    <property type="match status" value="1"/>
</dbReference>
<keyword evidence="2" id="KW-0597">Phosphoprotein</keyword>
<dbReference type="Pfam" id="PF00501">
    <property type="entry name" value="AMP-binding"/>
    <property type="match status" value="1"/>
</dbReference>
<accession>A0A0B2XDE1</accession>
<dbReference type="InterPro" id="IPR009081">
    <property type="entry name" value="PP-bd_ACP"/>
</dbReference>
<keyword evidence="1" id="KW-0596">Phosphopantetheine</keyword>
<keyword evidence="3" id="KW-0436">Ligase</keyword>
<dbReference type="RefSeq" id="XP_011410818.1">
    <property type="nucleotide sequence ID" value="XM_011412516.1"/>
</dbReference>
<dbReference type="PANTHER" id="PTHR45527:SF11">
    <property type="entry name" value="NONRIBOSOMAL PEPTIDE SYNTHETASE 5"/>
    <property type="match status" value="1"/>
</dbReference>
<evidence type="ECO:0000256" key="2">
    <source>
        <dbReference type="ARBA" id="ARBA00022553"/>
    </source>
</evidence>
<dbReference type="Proteomes" id="UP000002498">
    <property type="component" value="Unassembled WGS sequence"/>
</dbReference>
<dbReference type="Gene3D" id="3.30.559.30">
    <property type="entry name" value="Nonribosomal peptide synthetase, condensation domain"/>
    <property type="match status" value="1"/>
</dbReference>
<dbReference type="Gene3D" id="3.30.559.10">
    <property type="entry name" value="Chloramphenicol acetyltransferase-like domain"/>
    <property type="match status" value="1"/>
</dbReference>
<dbReference type="SUPFAM" id="SSF47336">
    <property type="entry name" value="ACP-like"/>
    <property type="match status" value="1"/>
</dbReference>
<dbReference type="InterPro" id="IPR023213">
    <property type="entry name" value="CAT-like_dom_sf"/>
</dbReference>
<dbReference type="GeneID" id="23633049"/>
<name>A0A0B2XDE1_METRA</name>
<keyword evidence="7" id="KW-1185">Reference proteome</keyword>
<evidence type="ECO:0000313" key="6">
    <source>
        <dbReference type="EMBL" id="KHO10755.1"/>
    </source>
</evidence>
<dbReference type="InterPro" id="IPR042099">
    <property type="entry name" value="ANL_N_sf"/>
</dbReference>
<organism evidence="6 7">
    <name type="scientific">Metarhizium robertsii (strain ARSEF 23 / ATCC MYA-3075)</name>
    <name type="common">Metarhizium anisopliae (strain ARSEF 23)</name>
    <dbReference type="NCBI Taxonomy" id="655844"/>
    <lineage>
        <taxon>Eukaryota</taxon>
        <taxon>Fungi</taxon>
        <taxon>Dikarya</taxon>
        <taxon>Ascomycota</taxon>
        <taxon>Pezizomycotina</taxon>
        <taxon>Sordariomycetes</taxon>
        <taxon>Hypocreomycetidae</taxon>
        <taxon>Hypocreales</taxon>
        <taxon>Clavicipitaceae</taxon>
        <taxon>Metarhizium</taxon>
    </lineage>
</organism>
<dbReference type="Gene3D" id="3.30.300.30">
    <property type="match status" value="1"/>
</dbReference>
<evidence type="ECO:0000256" key="1">
    <source>
        <dbReference type="ARBA" id="ARBA00022450"/>
    </source>
</evidence>
<dbReference type="AlphaFoldDB" id="A0A0B2XDE1"/>
<dbReference type="InterPro" id="IPR036736">
    <property type="entry name" value="ACP-like_sf"/>
</dbReference>
<dbReference type="PROSITE" id="PS50075">
    <property type="entry name" value="CARRIER"/>
    <property type="match status" value="1"/>
</dbReference>
<dbReference type="InterPro" id="IPR045851">
    <property type="entry name" value="AMP-bd_C_sf"/>
</dbReference>
<dbReference type="Gene3D" id="3.40.50.12780">
    <property type="entry name" value="N-terminal domain of ligase-like"/>
    <property type="match status" value="1"/>
</dbReference>